<dbReference type="AlphaFoldDB" id="A0A269XX25"/>
<gene>
    <name evidence="1" type="ORF">B8X00_09005</name>
</gene>
<evidence type="ECO:0000313" key="2">
    <source>
        <dbReference type="Proteomes" id="UP000216151"/>
    </source>
</evidence>
<comment type="caution">
    <text evidence="1">The sequence shown here is derived from an EMBL/GenBank/DDBJ whole genome shotgun (WGS) entry which is preliminary data.</text>
</comment>
<dbReference type="Proteomes" id="UP000216151">
    <property type="component" value="Unassembled WGS sequence"/>
</dbReference>
<dbReference type="RefSeq" id="WP_095349919.1">
    <property type="nucleotide sequence ID" value="NZ_NCXK01000011.1"/>
</dbReference>
<organism evidence="1 2">
    <name type="scientific">Acetobacter fabarum</name>
    <dbReference type="NCBI Taxonomy" id="483199"/>
    <lineage>
        <taxon>Bacteria</taxon>
        <taxon>Pseudomonadati</taxon>
        <taxon>Pseudomonadota</taxon>
        <taxon>Alphaproteobacteria</taxon>
        <taxon>Acetobacterales</taxon>
        <taxon>Acetobacteraceae</taxon>
        <taxon>Acetobacter</taxon>
    </lineage>
</organism>
<dbReference type="EMBL" id="NCXK01000011">
    <property type="protein sequence ID" value="PAK77805.1"/>
    <property type="molecule type" value="Genomic_DNA"/>
</dbReference>
<accession>A0A269XX25</accession>
<dbReference type="OrthoDB" id="9954899at2"/>
<keyword evidence="2" id="KW-1185">Reference proteome</keyword>
<proteinExistence type="predicted"/>
<evidence type="ECO:0000313" key="1">
    <source>
        <dbReference type="EMBL" id="PAK77805.1"/>
    </source>
</evidence>
<name>A0A269XX25_9PROT</name>
<protein>
    <submittedName>
        <fullName evidence="1">Uncharacterized protein</fullName>
    </submittedName>
</protein>
<sequence>MKRRLPRCHRTPAQLLLRVPRFSADALLIAADAYRELASHHALNGAPDLAEQAHAIARQLTDEAPRRVVPVHIPPSCKGDVS</sequence>
<reference evidence="1 2" key="1">
    <citation type="submission" date="2017-04" db="EMBL/GenBank/DDBJ databases">
        <title>Kefir bacterial isolates.</title>
        <authorList>
            <person name="Kim Y."/>
            <person name="Blasche S."/>
            <person name="Patil K.R."/>
        </authorList>
    </citation>
    <scope>NUCLEOTIDE SEQUENCE [LARGE SCALE GENOMIC DNA]</scope>
    <source>
        <strain evidence="1 2">KR</strain>
    </source>
</reference>